<comment type="caution">
    <text evidence="1">The sequence shown here is derived from an EMBL/GenBank/DDBJ whole genome shotgun (WGS) entry which is preliminary data.</text>
</comment>
<organism evidence="1 2">
    <name type="scientific">Salinibacillus xinjiangensis</name>
    <dbReference type="NCBI Taxonomy" id="1229268"/>
    <lineage>
        <taxon>Bacteria</taxon>
        <taxon>Bacillati</taxon>
        <taxon>Bacillota</taxon>
        <taxon>Bacilli</taxon>
        <taxon>Bacillales</taxon>
        <taxon>Bacillaceae</taxon>
        <taxon>Salinibacillus</taxon>
    </lineage>
</organism>
<dbReference type="AlphaFoldDB" id="A0A6G1XB38"/>
<gene>
    <name evidence="1" type="ORF">GH754_17860</name>
</gene>
<dbReference type="Pfam" id="PF10865">
    <property type="entry name" value="DUF2703"/>
    <property type="match status" value="1"/>
</dbReference>
<accession>A0A6G1XB38</accession>
<dbReference type="RefSeq" id="WP_153730001.1">
    <property type="nucleotide sequence ID" value="NZ_WJNH01000016.1"/>
</dbReference>
<name>A0A6G1XB38_9BACI</name>
<keyword evidence="2" id="KW-1185">Reference proteome</keyword>
<dbReference type="Proteomes" id="UP000480185">
    <property type="component" value="Unassembled WGS sequence"/>
</dbReference>
<dbReference type="InterPro" id="IPR021219">
    <property type="entry name" value="DUF2703"/>
</dbReference>
<protein>
    <submittedName>
        <fullName evidence="1">DUF2703 domain-containing protein</fullName>
    </submittedName>
</protein>
<reference evidence="1 2" key="1">
    <citation type="submission" date="2019-11" db="EMBL/GenBank/DDBJ databases">
        <authorList>
            <person name="Li J."/>
        </authorList>
    </citation>
    <scope>NUCLEOTIDE SEQUENCE [LARGE SCALE GENOMIC DNA]</scope>
    <source>
        <strain evidence="1 2">J4</strain>
    </source>
</reference>
<evidence type="ECO:0000313" key="1">
    <source>
        <dbReference type="EMBL" id="MRG88125.1"/>
    </source>
</evidence>
<dbReference type="OrthoDB" id="2965668at2"/>
<evidence type="ECO:0000313" key="2">
    <source>
        <dbReference type="Proteomes" id="UP000480185"/>
    </source>
</evidence>
<dbReference type="EMBL" id="WJNH01000016">
    <property type="protein sequence ID" value="MRG88125.1"/>
    <property type="molecule type" value="Genomic_DNA"/>
</dbReference>
<proteinExistence type="predicted"/>
<sequence>MSNCQINQPKASCGCGSEGEITDVQPTRKELTIDFMYLDLAVCTRCQGTEQNLNEALHEVGHLLSNVGFDITVNNILVESEAQAEQLQFESSPTIRINGQDIQLTTKESNCASCGTIVGEHVDCRVWEYDGKEYTTPPKSLLIDAILKKVYSTENHQAQKRKPYVPPENIKNFFKAKKAPNQEDCCNEKRSAQCC</sequence>